<comment type="caution">
    <text evidence="3">The sequence shown here is derived from an EMBL/GenBank/DDBJ whole genome shotgun (WGS) entry which is preliminary data.</text>
</comment>
<reference evidence="3" key="1">
    <citation type="submission" date="2021-01" db="EMBL/GenBank/DDBJ databases">
        <title>Phytophthora aleatoria, a newly-described species from Pinus radiata is distinct from Phytophthora cactorum isolates based on comparative genomics.</title>
        <authorList>
            <person name="Mcdougal R."/>
            <person name="Panda P."/>
            <person name="Williams N."/>
            <person name="Studholme D.J."/>
        </authorList>
    </citation>
    <scope>NUCLEOTIDE SEQUENCE</scope>
    <source>
        <strain evidence="3">NZFS 4037</strain>
    </source>
</reference>
<keyword evidence="1" id="KW-0175">Coiled coil</keyword>
<dbReference type="Proteomes" id="UP000709295">
    <property type="component" value="Unassembled WGS sequence"/>
</dbReference>
<accession>A0A8J5MGE5</accession>
<dbReference type="AlphaFoldDB" id="A0A8J5MGE5"/>
<evidence type="ECO:0000313" key="4">
    <source>
        <dbReference type="Proteomes" id="UP000709295"/>
    </source>
</evidence>
<sequence>MADIAMTGEAGANRTFRSIFGDQKQRHDDVLKLEQNDSSASLAGGSGTGVAVLAVDDDDEAMWSDEPPLDGDASAQDNNDLPGLQFAQRKSMEEWAEDDDEEENWKEALQDRVNQLELALQHNNDSTAAESRRRFEQQQQQLQQLSAPEPQRVDFSQSLPAPAQLTAPSADSERPRPASRHKMQRTSSSHACITGESTVTSCRPNHLWNYQRKVLGGAPANPTDQDTRTRSTSIDFVARNIQTVEHHRKRSGSLSGSASRTDSPRHSLSRKNSMDSTRSSLSRNNSSSLRVNKAARPAGGTSSSAAAVFNLSDTEAIRRFVLDDVKNMSMERLVSDAQRLHFLEDFYQNHQGSGPAPSVTTLTAVAPPASVMQQKALCNFNKVTITLALKATMHGTDRSPAMISLAAALHQVMRDLERAYARTAQLEEKNALLQGNLDAAVASSDEKMLRICILEEKLVRLQRSSHETKSLKEDTVVRDALEKEMQRLYRQNTDLEDSHKEELDGLKAQHVKELNEVADRHTQELKQLEDYHTRKEKQTEDRLQPMESSLRANRAALNSKETTLRVTLARLKALQEEMETKDEDFEIEGAALRAQVQTLQKTAGQIAP</sequence>
<evidence type="ECO:0000256" key="2">
    <source>
        <dbReference type="SAM" id="MobiDB-lite"/>
    </source>
</evidence>
<feature type="coiled-coil region" evidence="1">
    <location>
        <begin position="471"/>
        <end position="584"/>
    </location>
</feature>
<name>A0A8J5MGE5_9STRA</name>
<feature type="compositionally biased region" description="Acidic residues" evidence="2">
    <location>
        <begin position="56"/>
        <end position="69"/>
    </location>
</feature>
<feature type="coiled-coil region" evidence="1">
    <location>
        <begin position="409"/>
        <end position="436"/>
    </location>
</feature>
<feature type="region of interest" description="Disordered" evidence="2">
    <location>
        <begin position="214"/>
        <end position="304"/>
    </location>
</feature>
<protein>
    <submittedName>
        <fullName evidence="3">Uncharacterized protein</fullName>
    </submittedName>
</protein>
<feature type="compositionally biased region" description="Low complexity" evidence="2">
    <location>
        <begin position="278"/>
        <end position="290"/>
    </location>
</feature>
<feature type="region of interest" description="Disordered" evidence="2">
    <location>
        <begin position="56"/>
        <end position="81"/>
    </location>
</feature>
<evidence type="ECO:0000313" key="3">
    <source>
        <dbReference type="EMBL" id="KAG6965287.1"/>
    </source>
</evidence>
<dbReference type="EMBL" id="JAENGY010000345">
    <property type="protein sequence ID" value="KAG6965287.1"/>
    <property type="molecule type" value="Genomic_DNA"/>
</dbReference>
<feature type="compositionally biased region" description="Polar residues" evidence="2">
    <location>
        <begin position="252"/>
        <end position="261"/>
    </location>
</feature>
<gene>
    <name evidence="3" type="ORF">JG688_00007279</name>
</gene>
<organism evidence="3 4">
    <name type="scientific">Phytophthora aleatoria</name>
    <dbReference type="NCBI Taxonomy" id="2496075"/>
    <lineage>
        <taxon>Eukaryota</taxon>
        <taxon>Sar</taxon>
        <taxon>Stramenopiles</taxon>
        <taxon>Oomycota</taxon>
        <taxon>Peronosporomycetes</taxon>
        <taxon>Peronosporales</taxon>
        <taxon>Peronosporaceae</taxon>
        <taxon>Phytophthora</taxon>
    </lineage>
</organism>
<feature type="region of interest" description="Disordered" evidence="2">
    <location>
        <begin position="123"/>
        <end position="192"/>
    </location>
</feature>
<evidence type="ECO:0000256" key="1">
    <source>
        <dbReference type="SAM" id="Coils"/>
    </source>
</evidence>
<proteinExistence type="predicted"/>
<keyword evidence="4" id="KW-1185">Reference proteome</keyword>